<keyword evidence="4" id="KW-0862">Zinc</keyword>
<protein>
    <recommendedName>
        <fullName evidence="7">C2HC/C3H-type domain-containing protein</fullName>
    </recommendedName>
</protein>
<dbReference type="RefSeq" id="XP_024086224.1">
    <property type="nucleotide sequence ID" value="XM_024230456.1"/>
</dbReference>
<dbReference type="PANTHER" id="PTHR13555">
    <property type="entry name" value="C2H2 ZINC FINGER CGI-62-RELATED"/>
    <property type="match status" value="1"/>
</dbReference>
<keyword evidence="3 5" id="KW-0863">Zinc-finger</keyword>
<evidence type="ECO:0000313" key="9">
    <source>
        <dbReference type="Proteomes" id="UP000494040"/>
    </source>
</evidence>
<evidence type="ECO:0000256" key="6">
    <source>
        <dbReference type="SAM" id="MobiDB-lite"/>
    </source>
</evidence>
<evidence type="ECO:0000313" key="8">
    <source>
        <dbReference type="EnsemblMetazoa" id="XP_024086224.1"/>
    </source>
</evidence>
<dbReference type="GO" id="GO:0008270">
    <property type="term" value="F:zinc ion binding"/>
    <property type="evidence" value="ECO:0007669"/>
    <property type="project" value="UniProtKB-KW"/>
</dbReference>
<accession>A0A8I6TN17</accession>
<dbReference type="InterPro" id="IPR049899">
    <property type="entry name" value="Znf_C2HC_C3H"/>
</dbReference>
<feature type="region of interest" description="Disordered" evidence="6">
    <location>
        <begin position="1"/>
        <end position="20"/>
    </location>
</feature>
<dbReference type="OrthoDB" id="10255185at2759"/>
<keyword evidence="1" id="KW-0479">Metal-binding</keyword>
<dbReference type="EnsemblMetazoa" id="XM_014383973.1">
    <property type="protein sequence ID" value="XP_014239459.1"/>
    <property type="gene ID" value="LOC106660919"/>
</dbReference>
<dbReference type="RefSeq" id="XP_014239459.1">
    <property type="nucleotide sequence ID" value="XM_014383973.1"/>
</dbReference>
<proteinExistence type="predicted"/>
<dbReference type="EnsemblMetazoa" id="XM_024230455.1">
    <property type="protein sequence ID" value="XP_024086223.1"/>
    <property type="gene ID" value="LOC106660919"/>
</dbReference>
<feature type="domain" description="C2HC/C3H-type" evidence="7">
    <location>
        <begin position="21"/>
        <end position="50"/>
    </location>
</feature>
<sequence length="151" mass="17030">MEAGNRVSVGSGTTPRTEGYERIPCPTCKRKFIEESYNKHIDICKNHAKRASERTSFDSSKQRLSQLLDEVKLSNQTLPPRLYNVKWRQEHSLWMSSRNGLLKKKPAGHSAAAEARADSSGGTLCMGCERMVYGNDANDHIAFCVEKNKRK</sequence>
<dbReference type="Proteomes" id="UP000494040">
    <property type="component" value="Unassembled WGS sequence"/>
</dbReference>
<evidence type="ECO:0000256" key="3">
    <source>
        <dbReference type="ARBA" id="ARBA00022771"/>
    </source>
</evidence>
<dbReference type="Gene3D" id="3.30.160.60">
    <property type="entry name" value="Classic Zinc Finger"/>
    <property type="match status" value="1"/>
</dbReference>
<dbReference type="GeneID" id="106660919"/>
<dbReference type="EnsemblMetazoa" id="XM_014383974.2">
    <property type="protein sequence ID" value="XP_014239460.1"/>
    <property type="gene ID" value="LOC106660919"/>
</dbReference>
<organism evidence="8 9">
    <name type="scientific">Cimex lectularius</name>
    <name type="common">Bed bug</name>
    <name type="synonym">Acanthia lectularia</name>
    <dbReference type="NCBI Taxonomy" id="79782"/>
    <lineage>
        <taxon>Eukaryota</taxon>
        <taxon>Metazoa</taxon>
        <taxon>Ecdysozoa</taxon>
        <taxon>Arthropoda</taxon>
        <taxon>Hexapoda</taxon>
        <taxon>Insecta</taxon>
        <taxon>Pterygota</taxon>
        <taxon>Neoptera</taxon>
        <taxon>Paraneoptera</taxon>
        <taxon>Hemiptera</taxon>
        <taxon>Heteroptera</taxon>
        <taxon>Panheteroptera</taxon>
        <taxon>Cimicomorpha</taxon>
        <taxon>Cimicidae</taxon>
        <taxon>Cimex</taxon>
    </lineage>
</organism>
<evidence type="ECO:0000256" key="1">
    <source>
        <dbReference type="ARBA" id="ARBA00022723"/>
    </source>
</evidence>
<evidence type="ECO:0000256" key="2">
    <source>
        <dbReference type="ARBA" id="ARBA00022737"/>
    </source>
</evidence>
<dbReference type="EnsemblMetazoa" id="XM_024230456.1">
    <property type="protein sequence ID" value="XP_024086224.1"/>
    <property type="gene ID" value="LOC106660919"/>
</dbReference>
<dbReference type="RefSeq" id="XP_014239461.1">
    <property type="nucleotide sequence ID" value="XM_014383975.1"/>
</dbReference>
<evidence type="ECO:0000256" key="4">
    <source>
        <dbReference type="ARBA" id="ARBA00022833"/>
    </source>
</evidence>
<dbReference type="RefSeq" id="XP_024086223.1">
    <property type="nucleotide sequence ID" value="XM_024230455.1"/>
</dbReference>
<keyword evidence="2" id="KW-0677">Repeat</keyword>
<dbReference type="KEGG" id="clec:106660919"/>
<evidence type="ECO:0000259" key="7">
    <source>
        <dbReference type="PROSITE" id="PS52027"/>
    </source>
</evidence>
<dbReference type="AlphaFoldDB" id="A0A8I6TN17"/>
<dbReference type="InterPro" id="IPR026319">
    <property type="entry name" value="ZC2HC1A/B-like"/>
</dbReference>
<reference evidence="8" key="1">
    <citation type="submission" date="2022-01" db="UniProtKB">
        <authorList>
            <consortium name="EnsemblMetazoa"/>
        </authorList>
    </citation>
    <scope>IDENTIFICATION</scope>
</reference>
<dbReference type="EnsemblMetazoa" id="XM_014383972.1">
    <property type="protein sequence ID" value="XP_014239458.1"/>
    <property type="gene ID" value="LOC106660919"/>
</dbReference>
<dbReference type="PROSITE" id="PS52027">
    <property type="entry name" value="ZF_C2HC_C3H"/>
    <property type="match status" value="1"/>
</dbReference>
<dbReference type="RefSeq" id="XP_014239458.1">
    <property type="nucleotide sequence ID" value="XM_014383972.1"/>
</dbReference>
<evidence type="ECO:0000256" key="5">
    <source>
        <dbReference type="PROSITE-ProRule" id="PRU01371"/>
    </source>
</evidence>
<name>A0A8I6TN17_CIMLE</name>
<dbReference type="EnsemblMetazoa" id="XM_014383975.1">
    <property type="protein sequence ID" value="XP_014239461.1"/>
    <property type="gene ID" value="LOC106660919"/>
</dbReference>
<keyword evidence="9" id="KW-1185">Reference proteome</keyword>
<dbReference type="Pfam" id="PF13913">
    <property type="entry name" value="zf-C2HC_2"/>
    <property type="match status" value="1"/>
</dbReference>
<dbReference type="RefSeq" id="XP_014239460.1">
    <property type="nucleotide sequence ID" value="XM_014383974.2"/>
</dbReference>